<gene>
    <name evidence="2" type="ORF">MYCIT1_LOCUS33403</name>
</gene>
<sequence>MPRLALFCSDPPDGRLHRRHYDSPDSSSSQERFEHPHNTLIITVRRPPLVEADFRYLRDSPPGLKTRRATELDWSPDEIDEFGAGAPGTVARGFRPRMPMEAPLLGQRLTYGFTFICNRAELERVTTALSRLRTLERTRGEKMEFENSGLGGDVVNGTERRGWLRDDPAPPLDDLLAIQKHPFNVRYLVMGLVGQGLLLECEVTNLFHLLLPVHKHHRPTILRALFRLDRRVLVGSGLAKQVGALTRHLGDPGREIHSMQSLKVGNQ</sequence>
<feature type="region of interest" description="Disordered" evidence="1">
    <location>
        <begin position="9"/>
        <end position="35"/>
    </location>
</feature>
<keyword evidence="3" id="KW-1185">Reference proteome</keyword>
<evidence type="ECO:0000256" key="1">
    <source>
        <dbReference type="SAM" id="MobiDB-lite"/>
    </source>
</evidence>
<organism evidence="2 3">
    <name type="scientific">Mycena citricolor</name>
    <dbReference type="NCBI Taxonomy" id="2018698"/>
    <lineage>
        <taxon>Eukaryota</taxon>
        <taxon>Fungi</taxon>
        <taxon>Dikarya</taxon>
        <taxon>Basidiomycota</taxon>
        <taxon>Agaricomycotina</taxon>
        <taxon>Agaricomycetes</taxon>
        <taxon>Agaricomycetidae</taxon>
        <taxon>Agaricales</taxon>
        <taxon>Marasmiineae</taxon>
        <taxon>Mycenaceae</taxon>
        <taxon>Mycena</taxon>
    </lineage>
</organism>
<dbReference type="EMBL" id="CAVNYO010000444">
    <property type="protein sequence ID" value="CAK5281996.1"/>
    <property type="molecule type" value="Genomic_DNA"/>
</dbReference>
<reference evidence="2" key="1">
    <citation type="submission" date="2023-11" db="EMBL/GenBank/DDBJ databases">
        <authorList>
            <person name="De Vega J J."/>
            <person name="De Vega J J."/>
        </authorList>
    </citation>
    <scope>NUCLEOTIDE SEQUENCE</scope>
</reference>
<evidence type="ECO:0000313" key="3">
    <source>
        <dbReference type="Proteomes" id="UP001295794"/>
    </source>
</evidence>
<dbReference type="Proteomes" id="UP001295794">
    <property type="component" value="Unassembled WGS sequence"/>
</dbReference>
<dbReference type="AlphaFoldDB" id="A0AAD2Q6P5"/>
<accession>A0AAD2Q6P5</accession>
<protein>
    <submittedName>
        <fullName evidence="2">Uncharacterized protein</fullName>
    </submittedName>
</protein>
<evidence type="ECO:0000313" key="2">
    <source>
        <dbReference type="EMBL" id="CAK5281996.1"/>
    </source>
</evidence>
<proteinExistence type="predicted"/>
<comment type="caution">
    <text evidence="2">The sequence shown here is derived from an EMBL/GenBank/DDBJ whole genome shotgun (WGS) entry which is preliminary data.</text>
</comment>
<name>A0AAD2Q6P5_9AGAR</name>